<dbReference type="InterPro" id="IPR023375">
    <property type="entry name" value="ADC_dom_sf"/>
</dbReference>
<name>A0ABQ4BVP8_9ACTN</name>
<dbReference type="PANTHER" id="PTHR39186:SF1">
    <property type="entry name" value="DUF2071 DOMAIN-CONTAINING PROTEIN"/>
    <property type="match status" value="1"/>
</dbReference>
<sequence length="237" mass="26592">MSVSPVVERPVMFQTWRDLTFLHWRYPAPVVQSMLPPGLTVETHDGAAWIGLVPFVMAGVRAPFVPAVPWLSRFPETNVRTYVRGPDGRSGIWFFSLDAARLAPVVVARLTYALPYHWSQMDVRIDGPRHTYRSRRHQHSDRRCDATVQVGRPIPEPSALETFLTARFRLYTVWRGGLVAADAQHGPWPLRTGELENLDQNLLEAGGLPTPSGDPLVHTSAGVLVRVSGWRRVTNDS</sequence>
<evidence type="ECO:0008006" key="3">
    <source>
        <dbReference type="Google" id="ProtNLM"/>
    </source>
</evidence>
<comment type="caution">
    <text evidence="1">The sequence shown here is derived from an EMBL/GenBank/DDBJ whole genome shotgun (WGS) entry which is preliminary data.</text>
</comment>
<dbReference type="SUPFAM" id="SSF160104">
    <property type="entry name" value="Acetoacetate decarboxylase-like"/>
    <property type="match status" value="1"/>
</dbReference>
<organism evidence="1 2">
    <name type="scientific">Asanoa iriomotensis</name>
    <dbReference type="NCBI Taxonomy" id="234613"/>
    <lineage>
        <taxon>Bacteria</taxon>
        <taxon>Bacillati</taxon>
        <taxon>Actinomycetota</taxon>
        <taxon>Actinomycetes</taxon>
        <taxon>Micromonosporales</taxon>
        <taxon>Micromonosporaceae</taxon>
        <taxon>Asanoa</taxon>
    </lineage>
</organism>
<protein>
    <recommendedName>
        <fullName evidence="3">DUF2071 domain-containing protein</fullName>
    </recommendedName>
</protein>
<dbReference type="Pfam" id="PF09844">
    <property type="entry name" value="DUF2071"/>
    <property type="match status" value="1"/>
</dbReference>
<proteinExistence type="predicted"/>
<dbReference type="EMBL" id="BONC01000003">
    <property type="protein sequence ID" value="GIF54597.1"/>
    <property type="molecule type" value="Genomic_DNA"/>
</dbReference>
<keyword evidence="2" id="KW-1185">Reference proteome</keyword>
<dbReference type="RefSeq" id="WP_203700304.1">
    <property type="nucleotide sequence ID" value="NZ_BAAALU010000014.1"/>
</dbReference>
<dbReference type="Proteomes" id="UP000624325">
    <property type="component" value="Unassembled WGS sequence"/>
</dbReference>
<reference evidence="1 2" key="1">
    <citation type="submission" date="2021-01" db="EMBL/GenBank/DDBJ databases">
        <title>Whole genome shotgun sequence of Asanoa iriomotensis NBRC 100142.</title>
        <authorList>
            <person name="Komaki H."/>
            <person name="Tamura T."/>
        </authorList>
    </citation>
    <scope>NUCLEOTIDE SEQUENCE [LARGE SCALE GENOMIC DNA]</scope>
    <source>
        <strain evidence="1 2">NBRC 100142</strain>
    </source>
</reference>
<gene>
    <name evidence="1" type="ORF">Air01nite_06920</name>
</gene>
<dbReference type="InterPro" id="IPR018644">
    <property type="entry name" value="DUF2071"/>
</dbReference>
<evidence type="ECO:0000313" key="1">
    <source>
        <dbReference type="EMBL" id="GIF54597.1"/>
    </source>
</evidence>
<dbReference type="Gene3D" id="2.40.400.10">
    <property type="entry name" value="Acetoacetate decarboxylase-like"/>
    <property type="match status" value="1"/>
</dbReference>
<accession>A0ABQ4BVP8</accession>
<dbReference type="PANTHER" id="PTHR39186">
    <property type="entry name" value="DUF2071 FAMILY PROTEIN"/>
    <property type="match status" value="1"/>
</dbReference>
<evidence type="ECO:0000313" key="2">
    <source>
        <dbReference type="Proteomes" id="UP000624325"/>
    </source>
</evidence>